<evidence type="ECO:0000313" key="3">
    <source>
        <dbReference type="EMBL" id="PPR03231.1"/>
    </source>
</evidence>
<keyword evidence="4" id="KW-1185">Reference proteome</keyword>
<reference evidence="3 4" key="1">
    <citation type="journal article" date="2018" name="Evol. Lett.">
        <title>Horizontal gene cluster transfer increased hallucinogenic mushroom diversity.</title>
        <authorList>
            <person name="Reynolds H.T."/>
            <person name="Vijayakumar V."/>
            <person name="Gluck-Thaler E."/>
            <person name="Korotkin H.B."/>
            <person name="Matheny P.B."/>
            <person name="Slot J.C."/>
        </authorList>
    </citation>
    <scope>NUCLEOTIDE SEQUENCE [LARGE SCALE GENOMIC DNA]</scope>
    <source>
        <strain evidence="3 4">2629</strain>
    </source>
</reference>
<feature type="compositionally biased region" description="Basic residues" evidence="1">
    <location>
        <begin position="270"/>
        <end position="279"/>
    </location>
</feature>
<evidence type="ECO:0000313" key="4">
    <source>
        <dbReference type="Proteomes" id="UP000284842"/>
    </source>
</evidence>
<gene>
    <name evidence="3" type="ORF">CVT24_012750</name>
</gene>
<dbReference type="Proteomes" id="UP000284842">
    <property type="component" value="Unassembled WGS sequence"/>
</dbReference>
<accession>A0A409YJN0</accession>
<feature type="chain" id="PRO_5019247156" evidence="2">
    <location>
        <begin position="25"/>
        <end position="287"/>
    </location>
</feature>
<sequence>MWHIPSKALQLILILFVFGNQAAAMLWDLDLPADAKRKVPEYEKKLKEYDETRLMVHNQIREMSLYITTDKQSQKADFLVELGGASNLKSAKLAIERMARKRIRVMQLYGGSSEVKESDHPDNVFIHSPPEYAAQHKYFARLNDRGVMFIYDGFFAITNLEERAKHFIYGLFRAYTPDIKDCQDASPHCAMAYAKLSDRLFKEAKTPPQAQKGETGLKSAALAEAGSHETQQLAQSHMRTSQGQTGDHNQSKPPLQQSNTWPGTGLRRGGTPRRSRSPPRHASDIIN</sequence>
<name>A0A409YJN0_9AGAR</name>
<feature type="region of interest" description="Disordered" evidence="1">
    <location>
        <begin position="205"/>
        <end position="287"/>
    </location>
</feature>
<organism evidence="3 4">
    <name type="scientific">Panaeolus cyanescens</name>
    <dbReference type="NCBI Taxonomy" id="181874"/>
    <lineage>
        <taxon>Eukaryota</taxon>
        <taxon>Fungi</taxon>
        <taxon>Dikarya</taxon>
        <taxon>Basidiomycota</taxon>
        <taxon>Agaricomycotina</taxon>
        <taxon>Agaricomycetes</taxon>
        <taxon>Agaricomycetidae</taxon>
        <taxon>Agaricales</taxon>
        <taxon>Agaricineae</taxon>
        <taxon>Galeropsidaceae</taxon>
        <taxon>Panaeolus</taxon>
    </lineage>
</organism>
<evidence type="ECO:0000256" key="1">
    <source>
        <dbReference type="SAM" id="MobiDB-lite"/>
    </source>
</evidence>
<dbReference type="AlphaFoldDB" id="A0A409YJN0"/>
<protein>
    <submittedName>
        <fullName evidence="3">Uncharacterized protein</fullName>
    </submittedName>
</protein>
<keyword evidence="2" id="KW-0732">Signal</keyword>
<feature type="signal peptide" evidence="2">
    <location>
        <begin position="1"/>
        <end position="24"/>
    </location>
</feature>
<dbReference type="EMBL" id="NHTK01001090">
    <property type="protein sequence ID" value="PPR03231.1"/>
    <property type="molecule type" value="Genomic_DNA"/>
</dbReference>
<evidence type="ECO:0000256" key="2">
    <source>
        <dbReference type="SAM" id="SignalP"/>
    </source>
</evidence>
<comment type="caution">
    <text evidence="3">The sequence shown here is derived from an EMBL/GenBank/DDBJ whole genome shotgun (WGS) entry which is preliminary data.</text>
</comment>
<feature type="compositionally biased region" description="Polar residues" evidence="1">
    <location>
        <begin position="228"/>
        <end position="261"/>
    </location>
</feature>
<dbReference type="InParanoid" id="A0A409YJN0"/>
<proteinExistence type="predicted"/>